<sequence length="71" mass="7693">MSMVNETESDLPSGLSKPSLRALHGAGYTQLHQISKLTESELLQLHGMGPKGIDEIRRALIEKGLSFTGES</sequence>
<keyword evidence="3" id="KW-1185">Reference proteome</keyword>
<dbReference type="Proteomes" id="UP000838749">
    <property type="component" value="Unassembled WGS sequence"/>
</dbReference>
<dbReference type="InterPro" id="IPR011260">
    <property type="entry name" value="RNAP_asu_C"/>
</dbReference>
<dbReference type="SUPFAM" id="SSF47789">
    <property type="entry name" value="C-terminal domain of RNA polymerase alpha subunit"/>
    <property type="match status" value="1"/>
</dbReference>
<accession>A0ABN8FAP1</accession>
<comment type="caution">
    <text evidence="2">The sequence shown here is derived from an EMBL/GenBank/DDBJ whole genome shotgun (WGS) entry which is preliminary data.</text>
</comment>
<evidence type="ECO:0000313" key="2">
    <source>
        <dbReference type="EMBL" id="CAH1054759.1"/>
    </source>
</evidence>
<organism evidence="2 3">
    <name type="scientific">Paenibacillus pseudetheri</name>
    <dbReference type="NCBI Taxonomy" id="2897682"/>
    <lineage>
        <taxon>Bacteria</taxon>
        <taxon>Bacillati</taxon>
        <taxon>Bacillota</taxon>
        <taxon>Bacilli</taxon>
        <taxon>Bacillales</taxon>
        <taxon>Paenibacillaceae</taxon>
        <taxon>Paenibacillus</taxon>
    </lineage>
</organism>
<evidence type="ECO:0000313" key="3">
    <source>
        <dbReference type="Proteomes" id="UP000838749"/>
    </source>
</evidence>
<gene>
    <name evidence="2" type="ORF">PAECIP111894_00909</name>
</gene>
<feature type="domain" description="RNA polymerase alpha subunit C-terminal" evidence="1">
    <location>
        <begin position="15"/>
        <end position="60"/>
    </location>
</feature>
<protein>
    <recommendedName>
        <fullName evidence="1">RNA polymerase alpha subunit C-terminal domain-containing protein</fullName>
    </recommendedName>
</protein>
<dbReference type="Gene3D" id="1.10.150.20">
    <property type="entry name" value="5' to 3' exonuclease, C-terminal subdomain"/>
    <property type="match status" value="1"/>
</dbReference>
<name>A0ABN8FAP1_9BACL</name>
<dbReference type="EMBL" id="CAKMAB010000004">
    <property type="protein sequence ID" value="CAH1054759.1"/>
    <property type="molecule type" value="Genomic_DNA"/>
</dbReference>
<proteinExistence type="predicted"/>
<evidence type="ECO:0000259" key="1">
    <source>
        <dbReference type="Pfam" id="PF03118"/>
    </source>
</evidence>
<reference evidence="2" key="1">
    <citation type="submission" date="2021-12" db="EMBL/GenBank/DDBJ databases">
        <authorList>
            <person name="Criscuolo A."/>
        </authorList>
    </citation>
    <scope>NUCLEOTIDE SEQUENCE</scope>
    <source>
        <strain evidence="2">CIP111894</strain>
    </source>
</reference>
<dbReference type="Pfam" id="PF03118">
    <property type="entry name" value="RNA_pol_A_CTD"/>
    <property type="match status" value="1"/>
</dbReference>